<dbReference type="NCBIfam" id="TIGR03421">
    <property type="entry name" value="FeS_CyaY"/>
    <property type="match status" value="1"/>
</dbReference>
<evidence type="ECO:0000256" key="8">
    <source>
        <dbReference type="ARBA" id="ARBA00023002"/>
    </source>
</evidence>
<evidence type="ECO:0000256" key="3">
    <source>
        <dbReference type="ARBA" id="ARBA00013107"/>
    </source>
</evidence>
<evidence type="ECO:0000313" key="14">
    <source>
        <dbReference type="EMBL" id="EKX35751.1"/>
    </source>
</evidence>
<evidence type="ECO:0000256" key="4">
    <source>
        <dbReference type="ARBA" id="ARBA00022434"/>
    </source>
</evidence>
<dbReference type="HOGENOM" id="CLU_080880_2_0_1"/>
<feature type="coiled-coil region" evidence="13">
    <location>
        <begin position="85"/>
        <end position="112"/>
    </location>
</feature>
<dbReference type="InterPro" id="IPR036524">
    <property type="entry name" value="Frataxin/CyaY_sf"/>
</dbReference>
<dbReference type="GO" id="GO:0006826">
    <property type="term" value="P:iron ion transport"/>
    <property type="evidence" value="ECO:0007669"/>
    <property type="project" value="UniProtKB-KW"/>
</dbReference>
<evidence type="ECO:0000256" key="13">
    <source>
        <dbReference type="SAM" id="Coils"/>
    </source>
</evidence>
<dbReference type="PANTHER" id="PTHR16821">
    <property type="entry name" value="FRATAXIN"/>
    <property type="match status" value="1"/>
</dbReference>
<gene>
    <name evidence="14" type="ORF">GUITHDRAFT_146273</name>
</gene>
<protein>
    <recommendedName>
        <fullName evidence="3">ferroxidase</fullName>
        <ecNumber evidence="3">1.16.3.1</ecNumber>
    </recommendedName>
</protein>
<dbReference type="GeneID" id="17292482"/>
<dbReference type="EC" id="1.16.3.1" evidence="3"/>
<keyword evidence="5" id="KW-0813">Transport</keyword>
<dbReference type="OMA" id="MTESEFM"/>
<dbReference type="GO" id="GO:0006879">
    <property type="term" value="P:intracellular iron ion homeostasis"/>
    <property type="evidence" value="ECO:0007669"/>
    <property type="project" value="UniProtKB-KW"/>
</dbReference>
<evidence type="ECO:0000256" key="11">
    <source>
        <dbReference type="ARBA" id="ARBA00023128"/>
    </source>
</evidence>
<dbReference type="GO" id="GO:0016226">
    <property type="term" value="P:iron-sulfur cluster assembly"/>
    <property type="evidence" value="ECO:0007669"/>
    <property type="project" value="InterPro"/>
</dbReference>
<dbReference type="GO" id="GO:0008199">
    <property type="term" value="F:ferric iron binding"/>
    <property type="evidence" value="ECO:0007669"/>
    <property type="project" value="InterPro"/>
</dbReference>
<sequence length="180" mass="20256">MARLSRFPSLLSPSRPLAFFPPKHFAPHTDSSNGTRLSISAIEQQHFLRRPGSESLLSQLKLAQGTSHSIRTMVIAREMTEDEYHNIANQILEKITDELELLEETDTDLEVEASGDGVINIKVNNKGAWVINKQTPSRQIWFSSPITGPTHYMLQGGEWVCTKDGHNMKGRLHEQLGIRV</sequence>
<evidence type="ECO:0000256" key="2">
    <source>
        <dbReference type="ARBA" id="ARBA00008183"/>
    </source>
</evidence>
<dbReference type="EMBL" id="JH993085">
    <property type="protein sequence ID" value="EKX35751.1"/>
    <property type="molecule type" value="Genomic_DNA"/>
</dbReference>
<proteinExistence type="inferred from homology"/>
<comment type="catalytic activity">
    <reaction evidence="12">
        <text>4 Fe(2+) + O2 + 4 H(+) = 4 Fe(3+) + 2 H2O</text>
        <dbReference type="Rhea" id="RHEA:11148"/>
        <dbReference type="ChEBI" id="CHEBI:15377"/>
        <dbReference type="ChEBI" id="CHEBI:15378"/>
        <dbReference type="ChEBI" id="CHEBI:15379"/>
        <dbReference type="ChEBI" id="CHEBI:29033"/>
        <dbReference type="ChEBI" id="CHEBI:29034"/>
        <dbReference type="EC" id="1.16.3.1"/>
    </reaction>
</comment>
<dbReference type="RefSeq" id="XP_005822731.1">
    <property type="nucleotide sequence ID" value="XM_005822674.1"/>
</dbReference>
<dbReference type="PROSITE" id="PS50810">
    <property type="entry name" value="FRATAXIN_2"/>
    <property type="match status" value="1"/>
</dbReference>
<evidence type="ECO:0000313" key="15">
    <source>
        <dbReference type="EnsemblProtists" id="EKX35751"/>
    </source>
</evidence>
<keyword evidence="13" id="KW-0175">Coiled coil</keyword>
<keyword evidence="4" id="KW-0409">Iron storage</keyword>
<dbReference type="SMART" id="SM01219">
    <property type="entry name" value="Frataxin_Cyay"/>
    <property type="match status" value="1"/>
</dbReference>
<dbReference type="Gene3D" id="3.30.920.10">
    <property type="entry name" value="Frataxin/CyaY"/>
    <property type="match status" value="1"/>
</dbReference>
<keyword evidence="10" id="KW-0406">Ion transport</keyword>
<keyword evidence="11" id="KW-0496">Mitochondrion</keyword>
<reference evidence="14 16" key="1">
    <citation type="journal article" date="2012" name="Nature">
        <title>Algal genomes reveal evolutionary mosaicism and the fate of nucleomorphs.</title>
        <authorList>
            <consortium name="DOE Joint Genome Institute"/>
            <person name="Curtis B.A."/>
            <person name="Tanifuji G."/>
            <person name="Burki F."/>
            <person name="Gruber A."/>
            <person name="Irimia M."/>
            <person name="Maruyama S."/>
            <person name="Arias M.C."/>
            <person name="Ball S.G."/>
            <person name="Gile G.H."/>
            <person name="Hirakawa Y."/>
            <person name="Hopkins J.F."/>
            <person name="Kuo A."/>
            <person name="Rensing S.A."/>
            <person name="Schmutz J."/>
            <person name="Symeonidi A."/>
            <person name="Elias M."/>
            <person name="Eveleigh R.J."/>
            <person name="Herman E.K."/>
            <person name="Klute M.J."/>
            <person name="Nakayama T."/>
            <person name="Obornik M."/>
            <person name="Reyes-Prieto A."/>
            <person name="Armbrust E.V."/>
            <person name="Aves S.J."/>
            <person name="Beiko R.G."/>
            <person name="Coutinho P."/>
            <person name="Dacks J.B."/>
            <person name="Durnford D.G."/>
            <person name="Fast N.M."/>
            <person name="Green B.R."/>
            <person name="Grisdale C.J."/>
            <person name="Hempel F."/>
            <person name="Henrissat B."/>
            <person name="Hoppner M.P."/>
            <person name="Ishida K."/>
            <person name="Kim E."/>
            <person name="Koreny L."/>
            <person name="Kroth P.G."/>
            <person name="Liu Y."/>
            <person name="Malik S.B."/>
            <person name="Maier U.G."/>
            <person name="McRose D."/>
            <person name="Mock T."/>
            <person name="Neilson J.A."/>
            <person name="Onodera N.T."/>
            <person name="Poole A.M."/>
            <person name="Pritham E.J."/>
            <person name="Richards T.A."/>
            <person name="Rocap G."/>
            <person name="Roy S.W."/>
            <person name="Sarai C."/>
            <person name="Schaack S."/>
            <person name="Shirato S."/>
            <person name="Slamovits C.H."/>
            <person name="Spencer D.F."/>
            <person name="Suzuki S."/>
            <person name="Worden A.Z."/>
            <person name="Zauner S."/>
            <person name="Barry K."/>
            <person name="Bell C."/>
            <person name="Bharti A.K."/>
            <person name="Crow J.A."/>
            <person name="Grimwood J."/>
            <person name="Kramer R."/>
            <person name="Lindquist E."/>
            <person name="Lucas S."/>
            <person name="Salamov A."/>
            <person name="McFadden G.I."/>
            <person name="Lane C.E."/>
            <person name="Keeling P.J."/>
            <person name="Gray M.W."/>
            <person name="Grigoriev I.V."/>
            <person name="Archibald J.M."/>
        </authorList>
    </citation>
    <scope>NUCLEOTIDE SEQUENCE</scope>
    <source>
        <strain evidence="14 16">CCMP2712</strain>
    </source>
</reference>
<comment type="subcellular location">
    <subcellularLocation>
        <location evidence="1">Mitochondrion</location>
    </subcellularLocation>
</comment>
<dbReference type="PROSITE" id="PS01344">
    <property type="entry name" value="FRATAXIN_1"/>
    <property type="match status" value="1"/>
</dbReference>
<keyword evidence="6" id="KW-0410">Iron transport</keyword>
<dbReference type="PANTHER" id="PTHR16821:SF2">
    <property type="entry name" value="FRATAXIN, MITOCHONDRIAL"/>
    <property type="match status" value="1"/>
</dbReference>
<keyword evidence="16" id="KW-1185">Reference proteome</keyword>
<dbReference type="GO" id="GO:0004322">
    <property type="term" value="F:ferroxidase activity"/>
    <property type="evidence" value="ECO:0007669"/>
    <property type="project" value="UniProtKB-EC"/>
</dbReference>
<dbReference type="Proteomes" id="UP000011087">
    <property type="component" value="Unassembled WGS sequence"/>
</dbReference>
<dbReference type="eggNOG" id="KOG3413">
    <property type="taxonomic scope" value="Eukaryota"/>
</dbReference>
<keyword evidence="7" id="KW-0809">Transit peptide</keyword>
<dbReference type="InterPro" id="IPR020895">
    <property type="entry name" value="Frataxin_CS"/>
</dbReference>
<evidence type="ECO:0000256" key="9">
    <source>
        <dbReference type="ARBA" id="ARBA00023004"/>
    </source>
</evidence>
<dbReference type="NCBIfam" id="TIGR03422">
    <property type="entry name" value="mito_frataxin"/>
    <property type="match status" value="1"/>
</dbReference>
<dbReference type="SUPFAM" id="SSF55387">
    <property type="entry name" value="Frataxin/Nqo15-like"/>
    <property type="match status" value="1"/>
</dbReference>
<reference evidence="16" key="2">
    <citation type="submission" date="2012-11" db="EMBL/GenBank/DDBJ databases">
        <authorList>
            <person name="Kuo A."/>
            <person name="Curtis B.A."/>
            <person name="Tanifuji G."/>
            <person name="Burki F."/>
            <person name="Gruber A."/>
            <person name="Irimia M."/>
            <person name="Maruyama S."/>
            <person name="Arias M.C."/>
            <person name="Ball S.G."/>
            <person name="Gile G.H."/>
            <person name="Hirakawa Y."/>
            <person name="Hopkins J.F."/>
            <person name="Rensing S.A."/>
            <person name="Schmutz J."/>
            <person name="Symeonidi A."/>
            <person name="Elias M."/>
            <person name="Eveleigh R.J."/>
            <person name="Herman E.K."/>
            <person name="Klute M.J."/>
            <person name="Nakayama T."/>
            <person name="Obornik M."/>
            <person name="Reyes-Prieto A."/>
            <person name="Armbrust E.V."/>
            <person name="Aves S.J."/>
            <person name="Beiko R.G."/>
            <person name="Coutinho P."/>
            <person name="Dacks J.B."/>
            <person name="Durnford D.G."/>
            <person name="Fast N.M."/>
            <person name="Green B.R."/>
            <person name="Grisdale C."/>
            <person name="Hempe F."/>
            <person name="Henrissat B."/>
            <person name="Hoppner M.P."/>
            <person name="Ishida K.-I."/>
            <person name="Kim E."/>
            <person name="Koreny L."/>
            <person name="Kroth P.G."/>
            <person name="Liu Y."/>
            <person name="Malik S.-B."/>
            <person name="Maier U.G."/>
            <person name="McRose D."/>
            <person name="Mock T."/>
            <person name="Neilson J.A."/>
            <person name="Onodera N.T."/>
            <person name="Poole A.M."/>
            <person name="Pritham E.J."/>
            <person name="Richards T.A."/>
            <person name="Rocap G."/>
            <person name="Roy S.W."/>
            <person name="Sarai C."/>
            <person name="Schaack S."/>
            <person name="Shirato S."/>
            <person name="Slamovits C.H."/>
            <person name="Spencer D.F."/>
            <person name="Suzuki S."/>
            <person name="Worden A.Z."/>
            <person name="Zauner S."/>
            <person name="Barry K."/>
            <person name="Bell C."/>
            <person name="Bharti A.K."/>
            <person name="Crow J.A."/>
            <person name="Grimwood J."/>
            <person name="Kramer R."/>
            <person name="Lindquist E."/>
            <person name="Lucas S."/>
            <person name="Salamov A."/>
            <person name="McFadden G.I."/>
            <person name="Lane C.E."/>
            <person name="Keeling P.J."/>
            <person name="Gray M.W."/>
            <person name="Grigoriev I.V."/>
            <person name="Archibald J.M."/>
        </authorList>
    </citation>
    <scope>NUCLEOTIDE SEQUENCE</scope>
    <source>
        <strain evidence="16">CCMP2712</strain>
    </source>
</reference>
<dbReference type="OrthoDB" id="1897642at2759"/>
<organism evidence="14">
    <name type="scientific">Guillardia theta (strain CCMP2712)</name>
    <name type="common">Cryptophyte</name>
    <dbReference type="NCBI Taxonomy" id="905079"/>
    <lineage>
        <taxon>Eukaryota</taxon>
        <taxon>Cryptophyceae</taxon>
        <taxon>Pyrenomonadales</taxon>
        <taxon>Geminigeraceae</taxon>
        <taxon>Guillardia</taxon>
    </lineage>
</organism>
<dbReference type="GO" id="GO:0005739">
    <property type="term" value="C:mitochondrion"/>
    <property type="evidence" value="ECO:0007669"/>
    <property type="project" value="UniProtKB-SubCell"/>
</dbReference>
<name>L1IHM6_GUITC</name>
<evidence type="ECO:0000256" key="1">
    <source>
        <dbReference type="ARBA" id="ARBA00004173"/>
    </source>
</evidence>
<evidence type="ECO:0000256" key="7">
    <source>
        <dbReference type="ARBA" id="ARBA00022946"/>
    </source>
</evidence>
<dbReference type="GO" id="GO:0034986">
    <property type="term" value="F:iron chaperone activity"/>
    <property type="evidence" value="ECO:0007669"/>
    <property type="project" value="TreeGrafter"/>
</dbReference>
<reference evidence="15" key="3">
    <citation type="submission" date="2015-06" db="UniProtKB">
        <authorList>
            <consortium name="EnsemblProtists"/>
        </authorList>
    </citation>
    <scope>IDENTIFICATION</scope>
</reference>
<dbReference type="GO" id="GO:0051537">
    <property type="term" value="F:2 iron, 2 sulfur cluster binding"/>
    <property type="evidence" value="ECO:0007669"/>
    <property type="project" value="TreeGrafter"/>
</dbReference>
<evidence type="ECO:0000256" key="10">
    <source>
        <dbReference type="ARBA" id="ARBA00023065"/>
    </source>
</evidence>
<dbReference type="InterPro" id="IPR002908">
    <property type="entry name" value="Frataxin/CyaY"/>
</dbReference>
<dbReference type="Pfam" id="PF01491">
    <property type="entry name" value="Frataxin_Cyay"/>
    <property type="match status" value="1"/>
</dbReference>
<dbReference type="InterPro" id="IPR017789">
    <property type="entry name" value="Frataxin"/>
</dbReference>
<dbReference type="AlphaFoldDB" id="L1IHM6"/>
<dbReference type="GO" id="GO:0008198">
    <property type="term" value="F:ferrous iron binding"/>
    <property type="evidence" value="ECO:0007669"/>
    <property type="project" value="TreeGrafter"/>
</dbReference>
<comment type="similarity">
    <text evidence="2">Belongs to the frataxin family.</text>
</comment>
<evidence type="ECO:0000256" key="5">
    <source>
        <dbReference type="ARBA" id="ARBA00022448"/>
    </source>
</evidence>
<dbReference type="STRING" id="905079.L1IHM6"/>
<dbReference type="EnsemblProtists" id="EKX35751">
    <property type="protein sequence ID" value="EKX35751"/>
    <property type="gene ID" value="GUITHDRAFT_146273"/>
</dbReference>
<dbReference type="KEGG" id="gtt:GUITHDRAFT_146273"/>
<evidence type="ECO:0000256" key="6">
    <source>
        <dbReference type="ARBA" id="ARBA00022496"/>
    </source>
</evidence>
<accession>L1IHM6</accession>
<dbReference type="PaxDb" id="55529-EKX35751"/>
<evidence type="ECO:0000256" key="12">
    <source>
        <dbReference type="ARBA" id="ARBA00047990"/>
    </source>
</evidence>
<evidence type="ECO:0000313" key="16">
    <source>
        <dbReference type="Proteomes" id="UP000011087"/>
    </source>
</evidence>
<keyword evidence="9" id="KW-0408">Iron</keyword>
<keyword evidence="8" id="KW-0560">Oxidoreductase</keyword>